<dbReference type="InterPro" id="IPR029068">
    <property type="entry name" value="Glyas_Bleomycin-R_OHBP_Dase"/>
</dbReference>
<dbReference type="Gene3D" id="3.10.180.10">
    <property type="entry name" value="2,3-Dihydroxybiphenyl 1,2-Dioxygenase, domain 1"/>
    <property type="match status" value="1"/>
</dbReference>
<evidence type="ECO:0000313" key="2">
    <source>
        <dbReference type="Proteomes" id="UP000010366"/>
    </source>
</evidence>
<dbReference type="SUPFAM" id="SSF54593">
    <property type="entry name" value="Glyoxalase/Bleomycin resistance protein/Dihydroxybiphenyl dioxygenase"/>
    <property type="match status" value="1"/>
</dbReference>
<keyword evidence="2" id="KW-1185">Reference proteome</keyword>
<reference evidence="1 2" key="1">
    <citation type="submission" date="2012-05" db="EMBL/GenBank/DDBJ databases">
        <title>Noncontiguous Finished plasmid 1 of genome of Chamaesiphon sp. PCC 6605.</title>
        <authorList>
            <consortium name="US DOE Joint Genome Institute"/>
            <person name="Gugger M."/>
            <person name="Coursin T."/>
            <person name="Rippka R."/>
            <person name="Tandeau De Marsac N."/>
            <person name="Huntemann M."/>
            <person name="Wei C.-L."/>
            <person name="Han J."/>
            <person name="Detter J.C."/>
            <person name="Han C."/>
            <person name="Tapia R."/>
            <person name="Chen A."/>
            <person name="Kyrpides N."/>
            <person name="Mavromatis K."/>
            <person name="Markowitz V."/>
            <person name="Szeto E."/>
            <person name="Ivanova N."/>
            <person name="Pagani I."/>
            <person name="Pati A."/>
            <person name="Goodwin L."/>
            <person name="Nordberg H.P."/>
            <person name="Cantor M.N."/>
            <person name="Hua S.X."/>
            <person name="Woyke T."/>
            <person name="Kerfeld C.A."/>
        </authorList>
    </citation>
    <scope>NUCLEOTIDE SEQUENCE [LARGE SCALE GENOMIC DNA]</scope>
    <source>
        <strain evidence="2">ATCC 27169 / PCC 6605</strain>
        <plasmid evidence="2">Plasmid pCHA6605.01</plasmid>
    </source>
</reference>
<dbReference type="RefSeq" id="WP_015328895.1">
    <property type="nucleotide sequence ID" value="NC_020053.1"/>
</dbReference>
<dbReference type="EMBL" id="CP003601">
    <property type="protein sequence ID" value="AFY97010.1"/>
    <property type="molecule type" value="Genomic_DNA"/>
</dbReference>
<dbReference type="AlphaFoldDB" id="K9UQC8"/>
<dbReference type="GO" id="GO:0016829">
    <property type="term" value="F:lyase activity"/>
    <property type="evidence" value="ECO:0007669"/>
    <property type="project" value="UniProtKB-KW"/>
</dbReference>
<name>K9UQC8_CHAP6</name>
<geneLocation type="plasmid" evidence="1 2">
    <name>pCHA6605.01</name>
</geneLocation>
<dbReference type="OrthoDB" id="9800322at2"/>
<keyword evidence="1" id="KW-0614">Plasmid</keyword>
<dbReference type="KEGG" id="cmp:Cha6605_6180"/>
<dbReference type="PANTHER" id="PTHR35006:SF1">
    <property type="entry name" value="BLL2941 PROTEIN"/>
    <property type="match status" value="1"/>
</dbReference>
<sequence length="141" mass="15103">MIAYVCLGTNDIVRASVFYDAVLGALGLSRCDISGDPDLEGWVGWCTYGDQGIKEVVLWLCKPIDGKAATLGNGSMVALRAKNWAAVEEFYTAALSNGGTPEGAPGLRLQYNPDFYAAYVRDLDGNKLAVVCRGFTERAGQ</sequence>
<proteinExistence type="predicted"/>
<dbReference type="PANTHER" id="PTHR35006">
    <property type="entry name" value="GLYOXALASE FAMILY PROTEIN (AFU_ORTHOLOGUE AFUA_5G14830)"/>
    <property type="match status" value="1"/>
</dbReference>
<keyword evidence="1" id="KW-0456">Lyase</keyword>
<protein>
    <submittedName>
        <fullName evidence="1">Lactoylglutathione lyase-like lyase</fullName>
    </submittedName>
</protein>
<dbReference type="CDD" id="cd07262">
    <property type="entry name" value="VOC_like"/>
    <property type="match status" value="1"/>
</dbReference>
<dbReference type="HOGENOM" id="CLU_046006_6_0_3"/>
<dbReference type="PATRIC" id="fig|1173020.3.peg.7083"/>
<dbReference type="eggNOG" id="COG0346">
    <property type="taxonomic scope" value="Bacteria"/>
</dbReference>
<evidence type="ECO:0000313" key="1">
    <source>
        <dbReference type="EMBL" id="AFY97010.1"/>
    </source>
</evidence>
<dbReference type="Proteomes" id="UP000010366">
    <property type="component" value="Plasmid pCHA6605.01"/>
</dbReference>
<accession>K9UQC8</accession>
<organism evidence="1 2">
    <name type="scientific">Chamaesiphon minutus (strain ATCC 27169 / PCC 6605)</name>
    <dbReference type="NCBI Taxonomy" id="1173020"/>
    <lineage>
        <taxon>Bacteria</taxon>
        <taxon>Bacillati</taxon>
        <taxon>Cyanobacteriota</taxon>
        <taxon>Cyanophyceae</taxon>
        <taxon>Gomontiellales</taxon>
        <taxon>Chamaesiphonaceae</taxon>
        <taxon>Chamaesiphon</taxon>
    </lineage>
</organism>
<gene>
    <name evidence="1" type="ORF">Cha6605_6180</name>
</gene>